<gene>
    <name evidence="1" type="ORF">MUK42_05492</name>
</gene>
<organism evidence="1 2">
    <name type="scientific">Musa troglodytarum</name>
    <name type="common">fe'i banana</name>
    <dbReference type="NCBI Taxonomy" id="320322"/>
    <lineage>
        <taxon>Eukaryota</taxon>
        <taxon>Viridiplantae</taxon>
        <taxon>Streptophyta</taxon>
        <taxon>Embryophyta</taxon>
        <taxon>Tracheophyta</taxon>
        <taxon>Spermatophyta</taxon>
        <taxon>Magnoliopsida</taxon>
        <taxon>Liliopsida</taxon>
        <taxon>Zingiberales</taxon>
        <taxon>Musaceae</taxon>
        <taxon>Musa</taxon>
    </lineage>
</organism>
<evidence type="ECO:0000313" key="2">
    <source>
        <dbReference type="Proteomes" id="UP001055439"/>
    </source>
</evidence>
<accession>A0A9E7JDT2</accession>
<dbReference type="AlphaFoldDB" id="A0A9E7JDT2"/>
<evidence type="ECO:0000313" key="1">
    <source>
        <dbReference type="EMBL" id="URD77428.1"/>
    </source>
</evidence>
<name>A0A9E7JDT2_9LILI</name>
<dbReference type="EMBL" id="CP097503">
    <property type="protein sequence ID" value="URD77428.1"/>
    <property type="molecule type" value="Genomic_DNA"/>
</dbReference>
<proteinExistence type="predicted"/>
<dbReference type="Proteomes" id="UP001055439">
    <property type="component" value="Chromosome 10"/>
</dbReference>
<protein>
    <submittedName>
        <fullName evidence="1">HEAT repeat family protein</fullName>
    </submittedName>
</protein>
<sequence>MGHAFMLDLISWGQTSGLVPTIKQREEFSLMTILALILGQHLECFSEYPTRYVKASVVASFPGKRSVVHVERCWSVDLKAFRD</sequence>
<reference evidence="1" key="1">
    <citation type="submission" date="2022-05" db="EMBL/GenBank/DDBJ databases">
        <title>The Musa troglodytarum L. genome provides insights into the mechanism of non-climacteric behaviour and enrichment of carotenoids.</title>
        <authorList>
            <person name="Wang J."/>
        </authorList>
    </citation>
    <scope>NUCLEOTIDE SEQUENCE</scope>
    <source>
        <tissue evidence="1">Leaf</tissue>
    </source>
</reference>
<keyword evidence="2" id="KW-1185">Reference proteome</keyword>